<sequence length="448" mass="51492">MNKLALLFAYMRTLRLRNRFRTREELAAWQGRKVRAFLLKVRSQSRYYRSRYDGLAVEDWEQWPVMSKTEFMDGFDDLNTVGISKNEAYELAVKAEMTRDFSSKIGAVTVGLSSGTSGHRGIFLVSDRERAAWAGTIMAKVLPDPIYKKQRIAFFLRANSNLYETVQSRLLQFHYLDLLDPIEQHIARLQELQPTVLVAPPSMLRLLAEAMNRGELRLQPKKVISIAEVLEPLDEQYIRHAFQSVIHQVYQCTEGFLASTCTHGTLHINEDVLVIQPEYIDEERRRFLPIITDFSRASQPVIRYRLNDILTFREEPCPCGSLFKAIETIEGRMDDLFYGIHREDGQQRIPVFPDFIRRAILLSSEAVMEYRVSQLSPMELEVAVKLESGNNAAAEARVRQELTDVFRLHGCLPPDVHFTTYRLDAGPTKLRRIKREYGTAGAEDAPSG</sequence>
<dbReference type="InterPro" id="IPR042099">
    <property type="entry name" value="ANL_N_sf"/>
</dbReference>
<organism evidence="1 2">
    <name type="scientific">Paenibacillus oenotherae</name>
    <dbReference type="NCBI Taxonomy" id="1435645"/>
    <lineage>
        <taxon>Bacteria</taxon>
        <taxon>Bacillati</taxon>
        <taxon>Bacillota</taxon>
        <taxon>Bacilli</taxon>
        <taxon>Bacillales</taxon>
        <taxon>Paenibacillaceae</taxon>
        <taxon>Paenibacillus</taxon>
    </lineage>
</organism>
<name>A0ABS7DBD4_9BACL</name>
<gene>
    <name evidence="1" type="ORF">K0T92_21065</name>
</gene>
<evidence type="ECO:0000313" key="2">
    <source>
        <dbReference type="Proteomes" id="UP000812277"/>
    </source>
</evidence>
<protein>
    <submittedName>
        <fullName evidence="1">Adenylate cyclase</fullName>
    </submittedName>
</protein>
<dbReference type="InterPro" id="IPR012685">
    <property type="entry name" value="CHP02304_F390_synth-rel"/>
</dbReference>
<dbReference type="NCBIfam" id="TIGR02304">
    <property type="entry name" value="aden_form_hyp"/>
    <property type="match status" value="1"/>
</dbReference>
<dbReference type="PANTHER" id="PTHR36932:SF1">
    <property type="entry name" value="CAPSULAR POLYSACCHARIDE BIOSYNTHESIS PROTEIN"/>
    <property type="match status" value="1"/>
</dbReference>
<reference evidence="1 2" key="1">
    <citation type="submission" date="2021-07" db="EMBL/GenBank/DDBJ databases">
        <title>Paenibacillus radiodurans sp. nov., isolated from the southeastern edge of Tengger Desert.</title>
        <authorList>
            <person name="Zhang G."/>
        </authorList>
    </citation>
    <scope>NUCLEOTIDE SEQUENCE [LARGE SCALE GENOMIC DNA]</scope>
    <source>
        <strain evidence="1 2">DT7-4</strain>
    </source>
</reference>
<dbReference type="RefSeq" id="WP_219874461.1">
    <property type="nucleotide sequence ID" value="NZ_JAHZIJ010000021.1"/>
</dbReference>
<evidence type="ECO:0000313" key="1">
    <source>
        <dbReference type="EMBL" id="MBW7477211.1"/>
    </source>
</evidence>
<dbReference type="InterPro" id="IPR053158">
    <property type="entry name" value="CapK_Type1_Caps_Biosynth"/>
</dbReference>
<comment type="caution">
    <text evidence="1">The sequence shown here is derived from an EMBL/GenBank/DDBJ whole genome shotgun (WGS) entry which is preliminary data.</text>
</comment>
<dbReference type="Gene3D" id="3.40.50.12780">
    <property type="entry name" value="N-terminal domain of ligase-like"/>
    <property type="match status" value="1"/>
</dbReference>
<dbReference type="Proteomes" id="UP000812277">
    <property type="component" value="Unassembled WGS sequence"/>
</dbReference>
<accession>A0ABS7DBD4</accession>
<keyword evidence="2" id="KW-1185">Reference proteome</keyword>
<proteinExistence type="predicted"/>
<dbReference type="EMBL" id="JAHZIJ010000021">
    <property type="protein sequence ID" value="MBW7477211.1"/>
    <property type="molecule type" value="Genomic_DNA"/>
</dbReference>
<dbReference type="SUPFAM" id="SSF56801">
    <property type="entry name" value="Acetyl-CoA synthetase-like"/>
    <property type="match status" value="1"/>
</dbReference>
<dbReference type="PANTHER" id="PTHR36932">
    <property type="entry name" value="CAPSULAR POLYSACCHARIDE BIOSYNTHESIS PROTEIN"/>
    <property type="match status" value="1"/>
</dbReference>